<evidence type="ECO:0000313" key="2">
    <source>
        <dbReference type="EMBL" id="KAI8044750.1"/>
    </source>
</evidence>
<organism evidence="2 3">
    <name type="scientific">Drosophila gunungcola</name>
    <name type="common">fruit fly</name>
    <dbReference type="NCBI Taxonomy" id="103775"/>
    <lineage>
        <taxon>Eukaryota</taxon>
        <taxon>Metazoa</taxon>
        <taxon>Ecdysozoa</taxon>
        <taxon>Arthropoda</taxon>
        <taxon>Hexapoda</taxon>
        <taxon>Insecta</taxon>
        <taxon>Pterygota</taxon>
        <taxon>Neoptera</taxon>
        <taxon>Endopterygota</taxon>
        <taxon>Diptera</taxon>
        <taxon>Brachycera</taxon>
        <taxon>Muscomorpha</taxon>
        <taxon>Ephydroidea</taxon>
        <taxon>Drosophilidae</taxon>
        <taxon>Drosophila</taxon>
        <taxon>Sophophora</taxon>
    </lineage>
</organism>
<protein>
    <submittedName>
        <fullName evidence="2">Uncharacterized protein</fullName>
    </submittedName>
</protein>
<dbReference type="SMART" id="SM00675">
    <property type="entry name" value="DM11"/>
    <property type="match status" value="1"/>
</dbReference>
<keyword evidence="3" id="KW-1185">Reference proteome</keyword>
<feature type="signal peptide" evidence="1">
    <location>
        <begin position="1"/>
        <end position="28"/>
    </location>
</feature>
<gene>
    <name evidence="2" type="ORF">M5D96_000922</name>
</gene>
<feature type="chain" id="PRO_5040493759" evidence="1">
    <location>
        <begin position="29"/>
        <end position="204"/>
    </location>
</feature>
<dbReference type="InterPro" id="IPR006601">
    <property type="entry name" value="Uncharacterised_DM11_DROME"/>
</dbReference>
<evidence type="ECO:0000313" key="3">
    <source>
        <dbReference type="Proteomes" id="UP001059596"/>
    </source>
</evidence>
<keyword evidence="1" id="KW-0732">Signal</keyword>
<name>A0A9Q0BUU7_9MUSC</name>
<sequence>MTNSLLAVIMELEILLLTVVSLLSHANGAKYELSVADEDIFSSCNSPDPGTLDINGLMDLSELSTSMSAEGVTISGNATLIWDINLEDRVQMNTNLLYFDRGTWTPTAFSMVSKDFCKSMYDKNQYYYKYWTGYITNDIQDKCINVPGTKIIHKTFTLSLTANVMGPLREGTYKAQLMLRAYDATGIERPTRICLEIRGDLFKV</sequence>
<dbReference type="Proteomes" id="UP001059596">
    <property type="component" value="Chromosome 3R"/>
</dbReference>
<dbReference type="AlphaFoldDB" id="A0A9Q0BUU7"/>
<accession>A0A9Q0BUU7</accession>
<proteinExistence type="predicted"/>
<dbReference type="EMBL" id="JAMKOV010000001">
    <property type="protein sequence ID" value="KAI8044750.1"/>
    <property type="molecule type" value="Genomic_DNA"/>
</dbReference>
<evidence type="ECO:0000256" key="1">
    <source>
        <dbReference type="SAM" id="SignalP"/>
    </source>
</evidence>
<comment type="caution">
    <text evidence="2">The sequence shown here is derived from an EMBL/GenBank/DDBJ whole genome shotgun (WGS) entry which is preliminary data.</text>
</comment>
<reference evidence="2" key="1">
    <citation type="journal article" date="2023" name="Genome Biol. Evol.">
        <title>Long-read-based Genome Assembly of Drosophila gunungcola Reveals Fewer Chemosensory Genes in Flower-breeding Species.</title>
        <authorList>
            <person name="Negi A."/>
            <person name="Liao B.Y."/>
            <person name="Yeh S.D."/>
        </authorList>
    </citation>
    <scope>NUCLEOTIDE SEQUENCE</scope>
    <source>
        <strain evidence="2">Sukarami</strain>
    </source>
</reference>